<keyword evidence="5" id="KW-0539">Nucleus</keyword>
<dbReference type="CDD" id="cd14702">
    <property type="entry name" value="bZIP_plant_GBF1"/>
    <property type="match status" value="1"/>
</dbReference>
<dbReference type="Proteomes" id="UP001345219">
    <property type="component" value="Chromosome 12"/>
</dbReference>
<dbReference type="FunFam" id="1.20.5.170:FF:000020">
    <property type="entry name" value="BZIP transcription factor"/>
    <property type="match status" value="1"/>
</dbReference>
<dbReference type="InterPro" id="IPR045314">
    <property type="entry name" value="bZIP_plant_GBF1"/>
</dbReference>
<dbReference type="Pfam" id="PF00170">
    <property type="entry name" value="bZIP_1"/>
    <property type="match status" value="1"/>
</dbReference>
<dbReference type="InterPro" id="IPR046347">
    <property type="entry name" value="bZIP_sf"/>
</dbReference>
<dbReference type="AlphaFoldDB" id="A0AAN7JM01"/>
<evidence type="ECO:0000313" key="9">
    <source>
        <dbReference type="Proteomes" id="UP001345219"/>
    </source>
</evidence>
<evidence type="ECO:0000256" key="6">
    <source>
        <dbReference type="SAM" id="MobiDB-lite"/>
    </source>
</evidence>
<reference evidence="8 9" key="1">
    <citation type="journal article" date="2023" name="Hortic Res">
        <title>Pangenome of water caltrop reveals structural variations and asymmetric subgenome divergence after allopolyploidization.</title>
        <authorList>
            <person name="Zhang X."/>
            <person name="Chen Y."/>
            <person name="Wang L."/>
            <person name="Yuan Y."/>
            <person name="Fang M."/>
            <person name="Shi L."/>
            <person name="Lu R."/>
            <person name="Comes H.P."/>
            <person name="Ma Y."/>
            <person name="Chen Y."/>
            <person name="Huang G."/>
            <person name="Zhou Y."/>
            <person name="Zheng Z."/>
            <person name="Qiu Y."/>
        </authorList>
    </citation>
    <scope>NUCLEOTIDE SEQUENCE [LARGE SCALE GENOMIC DNA]</scope>
    <source>
        <tissue evidence="8">Roots</tissue>
    </source>
</reference>
<keyword evidence="9" id="KW-1185">Reference proteome</keyword>
<dbReference type="EMBL" id="JAXIOK010000019">
    <property type="protein sequence ID" value="KAK4748343.1"/>
    <property type="molecule type" value="Genomic_DNA"/>
</dbReference>
<gene>
    <name evidence="8" type="ORF">SAY87_014929</name>
</gene>
<evidence type="ECO:0000256" key="3">
    <source>
        <dbReference type="ARBA" id="ARBA00023125"/>
    </source>
</evidence>
<keyword evidence="4" id="KW-0804">Transcription</keyword>
<accession>A0AAN7JM01</accession>
<dbReference type="SMART" id="SM00338">
    <property type="entry name" value="BRLZ"/>
    <property type="match status" value="1"/>
</dbReference>
<dbReference type="Gene3D" id="1.20.5.170">
    <property type="match status" value="1"/>
</dbReference>
<feature type="compositionally biased region" description="Low complexity" evidence="6">
    <location>
        <begin position="42"/>
        <end position="56"/>
    </location>
</feature>
<evidence type="ECO:0000313" key="8">
    <source>
        <dbReference type="EMBL" id="KAK4748343.1"/>
    </source>
</evidence>
<dbReference type="GO" id="GO:0005634">
    <property type="term" value="C:nucleus"/>
    <property type="evidence" value="ECO:0007669"/>
    <property type="project" value="UniProtKB-SubCell"/>
</dbReference>
<feature type="region of interest" description="Disordered" evidence="6">
    <location>
        <begin position="41"/>
        <end position="81"/>
    </location>
</feature>
<dbReference type="GO" id="GO:0003700">
    <property type="term" value="F:DNA-binding transcription factor activity"/>
    <property type="evidence" value="ECO:0007669"/>
    <property type="project" value="InterPro"/>
</dbReference>
<sequence length="154" mass="17469">MLCHHQGAIQRQPPPPIEAGLTLHELQELLSLFLEPAAQTISNSGSAGSSGRSSGSMDDRKRRRMISNRDSARRSRLRKKQKQEELTVLLNRLTAENRELENRLNQTTSRCYLVRRENERLSSECITLATRLSDLYGISISIENESAVIAMHRN</sequence>
<feature type="domain" description="BZIP" evidence="7">
    <location>
        <begin position="58"/>
        <end position="121"/>
    </location>
</feature>
<evidence type="ECO:0000259" key="7">
    <source>
        <dbReference type="PROSITE" id="PS50217"/>
    </source>
</evidence>
<dbReference type="SUPFAM" id="SSF57959">
    <property type="entry name" value="Leucine zipper domain"/>
    <property type="match status" value="1"/>
</dbReference>
<dbReference type="PANTHER" id="PTHR45764:SF52">
    <property type="entry name" value="BASIC LEUCINE ZIPPER 4"/>
    <property type="match status" value="1"/>
</dbReference>
<dbReference type="PROSITE" id="PS50217">
    <property type="entry name" value="BZIP"/>
    <property type="match status" value="1"/>
</dbReference>
<keyword evidence="3" id="KW-0238">DNA-binding</keyword>
<proteinExistence type="predicted"/>
<comment type="caution">
    <text evidence="8">The sequence shown here is derived from an EMBL/GenBank/DDBJ whole genome shotgun (WGS) entry which is preliminary data.</text>
</comment>
<dbReference type="GO" id="GO:0000976">
    <property type="term" value="F:transcription cis-regulatory region binding"/>
    <property type="evidence" value="ECO:0007669"/>
    <property type="project" value="TreeGrafter"/>
</dbReference>
<name>A0AAN7JM01_9MYRT</name>
<comment type="subcellular location">
    <subcellularLocation>
        <location evidence="1">Nucleus</location>
    </subcellularLocation>
</comment>
<evidence type="ECO:0000256" key="1">
    <source>
        <dbReference type="ARBA" id="ARBA00004123"/>
    </source>
</evidence>
<evidence type="ECO:0000256" key="2">
    <source>
        <dbReference type="ARBA" id="ARBA00023015"/>
    </source>
</evidence>
<protein>
    <recommendedName>
        <fullName evidence="7">BZIP domain-containing protein</fullName>
    </recommendedName>
</protein>
<evidence type="ECO:0000256" key="5">
    <source>
        <dbReference type="ARBA" id="ARBA00023242"/>
    </source>
</evidence>
<dbReference type="GO" id="GO:0045893">
    <property type="term" value="P:positive regulation of DNA-templated transcription"/>
    <property type="evidence" value="ECO:0007669"/>
    <property type="project" value="TreeGrafter"/>
</dbReference>
<evidence type="ECO:0000256" key="4">
    <source>
        <dbReference type="ARBA" id="ARBA00023163"/>
    </source>
</evidence>
<keyword evidence="2" id="KW-0805">Transcription regulation</keyword>
<dbReference type="PROSITE" id="PS00036">
    <property type="entry name" value="BZIP_BASIC"/>
    <property type="match status" value="1"/>
</dbReference>
<dbReference type="PANTHER" id="PTHR45764">
    <property type="entry name" value="BZIP TRANSCRIPTION FACTOR 44"/>
    <property type="match status" value="1"/>
</dbReference>
<dbReference type="InterPro" id="IPR004827">
    <property type="entry name" value="bZIP"/>
</dbReference>
<dbReference type="GO" id="GO:0046982">
    <property type="term" value="F:protein heterodimerization activity"/>
    <property type="evidence" value="ECO:0007669"/>
    <property type="project" value="UniProtKB-ARBA"/>
</dbReference>
<organism evidence="8 9">
    <name type="scientific">Trapa incisa</name>
    <dbReference type="NCBI Taxonomy" id="236973"/>
    <lineage>
        <taxon>Eukaryota</taxon>
        <taxon>Viridiplantae</taxon>
        <taxon>Streptophyta</taxon>
        <taxon>Embryophyta</taxon>
        <taxon>Tracheophyta</taxon>
        <taxon>Spermatophyta</taxon>
        <taxon>Magnoliopsida</taxon>
        <taxon>eudicotyledons</taxon>
        <taxon>Gunneridae</taxon>
        <taxon>Pentapetalae</taxon>
        <taxon>rosids</taxon>
        <taxon>malvids</taxon>
        <taxon>Myrtales</taxon>
        <taxon>Lythraceae</taxon>
        <taxon>Trapa</taxon>
    </lineage>
</organism>